<feature type="compositionally biased region" description="Basic and acidic residues" evidence="1">
    <location>
        <begin position="57"/>
        <end position="66"/>
    </location>
</feature>
<dbReference type="Pfam" id="PF12697">
    <property type="entry name" value="Abhydrolase_6"/>
    <property type="match status" value="1"/>
</dbReference>
<evidence type="ECO:0000313" key="3">
    <source>
        <dbReference type="EMBL" id="MDP9862629.1"/>
    </source>
</evidence>
<dbReference type="InterPro" id="IPR029058">
    <property type="entry name" value="AB_hydrolase_fold"/>
</dbReference>
<evidence type="ECO:0000259" key="2">
    <source>
        <dbReference type="Pfam" id="PF12697"/>
    </source>
</evidence>
<comment type="caution">
    <text evidence="3">The sequence shown here is derived from an EMBL/GenBank/DDBJ whole genome shotgun (WGS) entry which is preliminary data.</text>
</comment>
<dbReference type="InterPro" id="IPR050266">
    <property type="entry name" value="AB_hydrolase_sf"/>
</dbReference>
<name>A0ABT9R092_9ACTN</name>
<feature type="region of interest" description="Disordered" evidence="1">
    <location>
        <begin position="1"/>
        <end position="66"/>
    </location>
</feature>
<dbReference type="PANTHER" id="PTHR43798">
    <property type="entry name" value="MONOACYLGLYCEROL LIPASE"/>
    <property type="match status" value="1"/>
</dbReference>
<keyword evidence="3" id="KW-0456">Lyase</keyword>
<sequence length="330" mass="33493">MNGAPPGPPGGDPPGQAGGDPTGPPGGDPTGQAGPAVTGDWDGLAVIGSGRGGGAGRGDDTGRDDDTGRGGGVLWLHGYTMGAAIWPPLWRHLPGRGHVAVDLPWHGRSRPLRGGEDRAALADLLAGRALEAGVRHVVALSFGTVVALEMALRHPRAFASWTLAAPSYAGGPQERAVERHYLDLALLHRSAGSRARTAALWMSCRPIFGGIAARPAAHSALADVIGRHAWDELAGAGIRPLLEPRQPVARLSAVAAPLLVLVGDGELPAHRACAETIAAAAPGGALRVLPGTGHLALLEEPRAALRIVGAHLAGAEHGGPPDPAPAEVSR</sequence>
<dbReference type="EC" id="4.2.99.20" evidence="3"/>
<organism evidence="3 4">
    <name type="scientific">Streptosporangium brasiliense</name>
    <dbReference type="NCBI Taxonomy" id="47480"/>
    <lineage>
        <taxon>Bacteria</taxon>
        <taxon>Bacillati</taxon>
        <taxon>Actinomycetota</taxon>
        <taxon>Actinomycetes</taxon>
        <taxon>Streptosporangiales</taxon>
        <taxon>Streptosporangiaceae</taxon>
        <taxon>Streptosporangium</taxon>
    </lineage>
</organism>
<dbReference type="GO" id="GO:0070205">
    <property type="term" value="F:2-succinyl-6-hydroxy-2,4-cyclohexadiene-1-carboxylate synthase activity"/>
    <property type="evidence" value="ECO:0007669"/>
    <property type="project" value="UniProtKB-EC"/>
</dbReference>
<keyword evidence="4" id="KW-1185">Reference proteome</keyword>
<dbReference type="RefSeq" id="WP_306858796.1">
    <property type="nucleotide sequence ID" value="NZ_JAUSRB010000002.1"/>
</dbReference>
<dbReference type="EMBL" id="JAUSRB010000002">
    <property type="protein sequence ID" value="MDP9862629.1"/>
    <property type="molecule type" value="Genomic_DNA"/>
</dbReference>
<dbReference type="Gene3D" id="3.40.50.1820">
    <property type="entry name" value="alpha/beta hydrolase"/>
    <property type="match status" value="1"/>
</dbReference>
<evidence type="ECO:0000313" key="4">
    <source>
        <dbReference type="Proteomes" id="UP001230426"/>
    </source>
</evidence>
<proteinExistence type="predicted"/>
<dbReference type="InterPro" id="IPR000073">
    <property type="entry name" value="AB_hydrolase_1"/>
</dbReference>
<reference evidence="3 4" key="1">
    <citation type="submission" date="2023-07" db="EMBL/GenBank/DDBJ databases">
        <title>Sequencing the genomes of 1000 actinobacteria strains.</title>
        <authorList>
            <person name="Klenk H.-P."/>
        </authorList>
    </citation>
    <scope>NUCLEOTIDE SEQUENCE [LARGE SCALE GENOMIC DNA]</scope>
    <source>
        <strain evidence="3 4">DSM 44109</strain>
    </source>
</reference>
<accession>A0ABT9R092</accession>
<dbReference type="Proteomes" id="UP001230426">
    <property type="component" value="Unassembled WGS sequence"/>
</dbReference>
<feature type="compositionally biased region" description="Pro residues" evidence="1">
    <location>
        <begin position="1"/>
        <end position="12"/>
    </location>
</feature>
<gene>
    <name evidence="3" type="ORF">J2S55_001895</name>
</gene>
<dbReference type="SUPFAM" id="SSF53474">
    <property type="entry name" value="alpha/beta-Hydrolases"/>
    <property type="match status" value="1"/>
</dbReference>
<protein>
    <submittedName>
        <fullName evidence="3">2-succinyl-6-hydroxy-2, 4-cyclohexadiene-1-carboxylate synthase</fullName>
        <ecNumber evidence="3">4.2.99.20</ecNumber>
    </submittedName>
</protein>
<evidence type="ECO:0000256" key="1">
    <source>
        <dbReference type="SAM" id="MobiDB-lite"/>
    </source>
</evidence>
<feature type="domain" description="AB hydrolase-1" evidence="2">
    <location>
        <begin position="73"/>
        <end position="303"/>
    </location>
</feature>